<gene>
    <name evidence="1" type="ORF">METZ01_LOCUS123427</name>
</gene>
<evidence type="ECO:0008006" key="2">
    <source>
        <dbReference type="Google" id="ProtNLM"/>
    </source>
</evidence>
<protein>
    <recommendedName>
        <fullName evidence="2">DUF3303 domain-containing protein</fullName>
    </recommendedName>
</protein>
<dbReference type="Pfam" id="PF11746">
    <property type="entry name" value="DUF3303"/>
    <property type="match status" value="1"/>
</dbReference>
<dbReference type="InterPro" id="IPR021734">
    <property type="entry name" value="DUF3303"/>
</dbReference>
<proteinExistence type="predicted"/>
<evidence type="ECO:0000313" key="1">
    <source>
        <dbReference type="EMBL" id="SVA70573.1"/>
    </source>
</evidence>
<sequence length="98" mass="10882">MLFHVTAKHSYKTCPGVQHGVDSDAVRDMTSWMEGNSDVKVIGVWGYNVSHTIFAVIEADDMQLITSILRPQMAAGDVQVLPVMDSIAIRKERGHWAN</sequence>
<reference evidence="1" key="1">
    <citation type="submission" date="2018-05" db="EMBL/GenBank/DDBJ databases">
        <authorList>
            <person name="Lanie J.A."/>
            <person name="Ng W.-L."/>
            <person name="Kazmierczak K.M."/>
            <person name="Andrzejewski T.M."/>
            <person name="Davidsen T.M."/>
            <person name="Wayne K.J."/>
            <person name="Tettelin H."/>
            <person name="Glass J.I."/>
            <person name="Rusch D."/>
            <person name="Podicherti R."/>
            <person name="Tsui H.-C.T."/>
            <person name="Winkler M.E."/>
        </authorList>
    </citation>
    <scope>NUCLEOTIDE SEQUENCE</scope>
</reference>
<dbReference type="EMBL" id="UINC01017072">
    <property type="protein sequence ID" value="SVA70573.1"/>
    <property type="molecule type" value="Genomic_DNA"/>
</dbReference>
<dbReference type="AlphaFoldDB" id="A0A381Y258"/>
<name>A0A381Y258_9ZZZZ</name>
<accession>A0A381Y258</accession>
<organism evidence="1">
    <name type="scientific">marine metagenome</name>
    <dbReference type="NCBI Taxonomy" id="408172"/>
    <lineage>
        <taxon>unclassified sequences</taxon>
        <taxon>metagenomes</taxon>
        <taxon>ecological metagenomes</taxon>
    </lineage>
</organism>